<dbReference type="Proteomes" id="UP000284403">
    <property type="component" value="Unassembled WGS sequence"/>
</dbReference>
<evidence type="ECO:0000313" key="3">
    <source>
        <dbReference type="Proteomes" id="UP000284403"/>
    </source>
</evidence>
<dbReference type="OrthoDB" id="10391058at2759"/>
<evidence type="ECO:0000313" key="2">
    <source>
        <dbReference type="EMBL" id="RNF25876.1"/>
    </source>
</evidence>
<keyword evidence="3" id="KW-1185">Reference proteome</keyword>
<reference evidence="2 3" key="1">
    <citation type="journal article" date="2018" name="BMC Genomics">
        <title>Genomic comparison of Trypanosoma conorhini and Trypanosoma rangeli to Trypanosoma cruzi strains of high and low virulence.</title>
        <authorList>
            <person name="Bradwell K.R."/>
            <person name="Koparde V.N."/>
            <person name="Matveyev A.V."/>
            <person name="Serrano M.G."/>
            <person name="Alves J.M."/>
            <person name="Parikh H."/>
            <person name="Huang B."/>
            <person name="Lee V."/>
            <person name="Espinosa-Alvarez O."/>
            <person name="Ortiz P.A."/>
            <person name="Costa-Martins A.G."/>
            <person name="Teixeira M.M."/>
            <person name="Buck G.A."/>
        </authorList>
    </citation>
    <scope>NUCLEOTIDE SEQUENCE [LARGE SCALE GENOMIC DNA]</scope>
    <source>
        <strain evidence="2 3">025E</strain>
    </source>
</reference>
<comment type="caution">
    <text evidence="2">The sequence shown here is derived from an EMBL/GenBank/DDBJ whole genome shotgun (WGS) entry which is preliminary data.</text>
</comment>
<proteinExistence type="predicted"/>
<feature type="region of interest" description="Disordered" evidence="1">
    <location>
        <begin position="1"/>
        <end position="41"/>
    </location>
</feature>
<dbReference type="EMBL" id="MKKU01000068">
    <property type="protein sequence ID" value="RNF25876.1"/>
    <property type="molecule type" value="Genomic_DNA"/>
</dbReference>
<dbReference type="GeneID" id="40315492"/>
<accession>A0A422Q7D2</accession>
<organism evidence="2 3">
    <name type="scientific">Trypanosoma conorhini</name>
    <dbReference type="NCBI Taxonomy" id="83891"/>
    <lineage>
        <taxon>Eukaryota</taxon>
        <taxon>Discoba</taxon>
        <taxon>Euglenozoa</taxon>
        <taxon>Kinetoplastea</taxon>
        <taxon>Metakinetoplastina</taxon>
        <taxon>Trypanosomatida</taxon>
        <taxon>Trypanosomatidae</taxon>
        <taxon>Trypanosoma</taxon>
    </lineage>
</organism>
<protein>
    <submittedName>
        <fullName evidence="2">Uncharacterized protein</fullName>
    </submittedName>
</protein>
<dbReference type="AlphaFoldDB" id="A0A422Q7D2"/>
<name>A0A422Q7D2_9TRYP</name>
<feature type="compositionally biased region" description="Low complexity" evidence="1">
    <location>
        <begin position="17"/>
        <end position="41"/>
    </location>
</feature>
<dbReference type="RefSeq" id="XP_029231082.1">
    <property type="nucleotide sequence ID" value="XM_029368817.1"/>
</dbReference>
<gene>
    <name evidence="2" type="ORF">Tco025E_01881</name>
</gene>
<sequence length="99" mass="9317">MPSVGPLEGAGVEGRQGAAPGPAEAVEAGGRGPSGRPAGAAPHVAGQLPYVLGSAGTCAVPLSEALESALCSTVEALAAAAAEAEGNLLNACAPPPPPR</sequence>
<evidence type="ECO:0000256" key="1">
    <source>
        <dbReference type="SAM" id="MobiDB-lite"/>
    </source>
</evidence>